<name>A0A2T3ZRL0_TRIHA</name>
<accession>A0A2T3ZRL0</accession>
<sequence length="224" mass="26026">MTQEEINDLKKHMCDQCGNDTKIDTESKGQIKQINLSTAYDRIQLPGNRFRQYIETNANEYPVAKSLKSAIYFVDDILLTDQYRYKKHQYQRRALAYVTYNLERQGFNLVKHGNDNELRGINWNDLRKYHKLTARHVPKPGCTWCKRYNIRNKEPGWITSDLDNIDINPYGNNYYNGADNATYYNLNTLTGGKKLRKFQVPGTLEGHPITVYIDSGATISYIAP</sequence>
<gene>
    <name evidence="1" type="ORF">M431DRAFT_488565</name>
</gene>
<dbReference type="RefSeq" id="XP_024767124.1">
    <property type="nucleotide sequence ID" value="XM_024916574.1"/>
</dbReference>
<evidence type="ECO:0000313" key="1">
    <source>
        <dbReference type="EMBL" id="PTB47447.1"/>
    </source>
</evidence>
<proteinExistence type="predicted"/>
<dbReference type="GeneID" id="36625143"/>
<dbReference type="EMBL" id="KZ679723">
    <property type="protein sequence ID" value="PTB47447.1"/>
    <property type="molecule type" value="Genomic_DNA"/>
</dbReference>
<protein>
    <submittedName>
        <fullName evidence="1">Uncharacterized protein</fullName>
    </submittedName>
</protein>
<organism evidence="1 2">
    <name type="scientific">Trichoderma harzianum CBS 226.95</name>
    <dbReference type="NCBI Taxonomy" id="983964"/>
    <lineage>
        <taxon>Eukaryota</taxon>
        <taxon>Fungi</taxon>
        <taxon>Dikarya</taxon>
        <taxon>Ascomycota</taxon>
        <taxon>Pezizomycotina</taxon>
        <taxon>Sordariomycetes</taxon>
        <taxon>Hypocreomycetidae</taxon>
        <taxon>Hypocreales</taxon>
        <taxon>Hypocreaceae</taxon>
        <taxon>Trichoderma</taxon>
    </lineage>
</organism>
<dbReference type="AlphaFoldDB" id="A0A2T3ZRL0"/>
<reference evidence="1 2" key="1">
    <citation type="submission" date="2016-07" db="EMBL/GenBank/DDBJ databases">
        <title>Multiple horizontal gene transfer events from other fungi enriched the ability of initially mycotrophic Trichoderma (Ascomycota) to feed on dead plant biomass.</title>
        <authorList>
            <consortium name="DOE Joint Genome Institute"/>
            <person name="Aerts A."/>
            <person name="Atanasova L."/>
            <person name="Chenthamara K."/>
            <person name="Zhang J."/>
            <person name="Grujic M."/>
            <person name="Henrissat B."/>
            <person name="Kuo A."/>
            <person name="Salamov A."/>
            <person name="Lipzen A."/>
            <person name="Labutti K."/>
            <person name="Barry K."/>
            <person name="Miao Y."/>
            <person name="Rahimi M.J."/>
            <person name="Shen Q."/>
            <person name="Grigoriev I.V."/>
            <person name="Kubicek C.P."/>
            <person name="Druzhinina I.S."/>
        </authorList>
    </citation>
    <scope>NUCLEOTIDE SEQUENCE [LARGE SCALE GENOMIC DNA]</scope>
    <source>
        <strain evidence="1 2">CBS 226.95</strain>
    </source>
</reference>
<keyword evidence="2" id="KW-1185">Reference proteome</keyword>
<dbReference type="Proteomes" id="UP000241690">
    <property type="component" value="Unassembled WGS sequence"/>
</dbReference>
<evidence type="ECO:0000313" key="2">
    <source>
        <dbReference type="Proteomes" id="UP000241690"/>
    </source>
</evidence>